<evidence type="ECO:0000313" key="18">
    <source>
        <dbReference type="EMBL" id="OIR01803.1"/>
    </source>
</evidence>
<dbReference type="PANTHER" id="PTHR45339">
    <property type="entry name" value="HYBRID SIGNAL TRANSDUCTION HISTIDINE KINASE J"/>
    <property type="match status" value="1"/>
</dbReference>
<dbReference type="AlphaFoldDB" id="A0A1J5S1C6"/>
<evidence type="ECO:0000256" key="12">
    <source>
        <dbReference type="ARBA" id="ARBA00023012"/>
    </source>
</evidence>
<dbReference type="InterPro" id="IPR003594">
    <property type="entry name" value="HATPase_dom"/>
</dbReference>
<dbReference type="GO" id="GO:0005886">
    <property type="term" value="C:plasma membrane"/>
    <property type="evidence" value="ECO:0007669"/>
    <property type="project" value="UniProtKB-SubCell"/>
</dbReference>
<feature type="domain" description="Response regulatory" evidence="17">
    <location>
        <begin position="896"/>
        <end position="1014"/>
    </location>
</feature>
<dbReference type="InterPro" id="IPR000014">
    <property type="entry name" value="PAS"/>
</dbReference>
<dbReference type="EMBL" id="MLJW01000080">
    <property type="protein sequence ID" value="OIR01803.1"/>
    <property type="molecule type" value="Genomic_DNA"/>
</dbReference>
<dbReference type="FunFam" id="1.10.287.130:FF:000003">
    <property type="entry name" value="Histidine kinase"/>
    <property type="match status" value="1"/>
</dbReference>
<feature type="transmembrane region" description="Helical" evidence="15">
    <location>
        <begin position="12"/>
        <end position="30"/>
    </location>
</feature>
<keyword evidence="6 18" id="KW-0808">Transferase</keyword>
<dbReference type="CDD" id="cd16922">
    <property type="entry name" value="HATPase_EvgS-ArcB-TorS-like"/>
    <property type="match status" value="1"/>
</dbReference>
<name>A0A1J5S1C6_9ZZZZ</name>
<accession>A0A1J5S1C6</accession>
<keyword evidence="9 18" id="KW-0418">Kinase</keyword>
<dbReference type="PROSITE" id="PS50109">
    <property type="entry name" value="HIS_KIN"/>
    <property type="match status" value="1"/>
</dbReference>
<evidence type="ECO:0000256" key="5">
    <source>
        <dbReference type="ARBA" id="ARBA00022553"/>
    </source>
</evidence>
<keyword evidence="11 15" id="KW-1133">Transmembrane helix</keyword>
<dbReference type="InterPro" id="IPR001789">
    <property type="entry name" value="Sig_transdc_resp-reg_receiver"/>
</dbReference>
<dbReference type="Gene3D" id="3.40.50.2300">
    <property type="match status" value="2"/>
</dbReference>
<dbReference type="SMART" id="SM00448">
    <property type="entry name" value="REC"/>
    <property type="match status" value="1"/>
</dbReference>
<keyword evidence="10" id="KW-0067">ATP-binding</keyword>
<gene>
    <name evidence="18" type="primary">barA_16</name>
    <name evidence="18" type="ORF">GALL_161040</name>
</gene>
<keyword evidence="5" id="KW-0597">Phosphoprotein</keyword>
<evidence type="ECO:0000256" key="9">
    <source>
        <dbReference type="ARBA" id="ARBA00022777"/>
    </source>
</evidence>
<dbReference type="CDD" id="cd00130">
    <property type="entry name" value="PAS"/>
    <property type="match status" value="1"/>
</dbReference>
<proteinExistence type="predicted"/>
<keyword evidence="4" id="KW-1003">Cell membrane</keyword>
<dbReference type="SMART" id="SM00388">
    <property type="entry name" value="HisKA"/>
    <property type="match status" value="1"/>
</dbReference>
<dbReference type="InterPro" id="IPR011006">
    <property type="entry name" value="CheY-like_superfamily"/>
</dbReference>
<evidence type="ECO:0000256" key="11">
    <source>
        <dbReference type="ARBA" id="ARBA00022989"/>
    </source>
</evidence>
<keyword evidence="14" id="KW-0175">Coiled coil</keyword>
<organism evidence="18">
    <name type="scientific">mine drainage metagenome</name>
    <dbReference type="NCBI Taxonomy" id="410659"/>
    <lineage>
        <taxon>unclassified sequences</taxon>
        <taxon>metagenomes</taxon>
        <taxon>ecological metagenomes</taxon>
    </lineage>
</organism>
<evidence type="ECO:0000256" key="13">
    <source>
        <dbReference type="ARBA" id="ARBA00023136"/>
    </source>
</evidence>
<dbReference type="SUPFAM" id="SSF55785">
    <property type="entry name" value="PYP-like sensor domain (PAS domain)"/>
    <property type="match status" value="1"/>
</dbReference>
<dbReference type="Gene3D" id="3.30.565.10">
    <property type="entry name" value="Histidine kinase-like ATPase, C-terminal domain"/>
    <property type="match status" value="1"/>
</dbReference>
<dbReference type="InterPro" id="IPR003661">
    <property type="entry name" value="HisK_dim/P_dom"/>
</dbReference>
<feature type="coiled-coil region" evidence="14">
    <location>
        <begin position="294"/>
        <end position="321"/>
    </location>
</feature>
<feature type="coiled-coil region" evidence="14">
    <location>
        <begin position="445"/>
        <end position="483"/>
    </location>
</feature>
<dbReference type="PRINTS" id="PR00344">
    <property type="entry name" value="BCTRLSENSOR"/>
</dbReference>
<evidence type="ECO:0000256" key="1">
    <source>
        <dbReference type="ARBA" id="ARBA00000085"/>
    </source>
</evidence>
<dbReference type="FunFam" id="3.30.565.10:FF:000010">
    <property type="entry name" value="Sensor histidine kinase RcsC"/>
    <property type="match status" value="1"/>
</dbReference>
<evidence type="ECO:0000256" key="2">
    <source>
        <dbReference type="ARBA" id="ARBA00004651"/>
    </source>
</evidence>
<dbReference type="InterPro" id="IPR036097">
    <property type="entry name" value="HisK_dim/P_sf"/>
</dbReference>
<dbReference type="CDD" id="cd00082">
    <property type="entry name" value="HisKA"/>
    <property type="match status" value="1"/>
</dbReference>
<dbReference type="PROSITE" id="PS50110">
    <property type="entry name" value="RESPONSE_REGULATORY"/>
    <property type="match status" value="2"/>
</dbReference>
<evidence type="ECO:0000259" key="17">
    <source>
        <dbReference type="PROSITE" id="PS50110"/>
    </source>
</evidence>
<dbReference type="CDD" id="cd17546">
    <property type="entry name" value="REC_hyHK_CKI1_RcsC-like"/>
    <property type="match status" value="1"/>
</dbReference>
<evidence type="ECO:0000256" key="3">
    <source>
        <dbReference type="ARBA" id="ARBA00012438"/>
    </source>
</evidence>
<evidence type="ECO:0000256" key="4">
    <source>
        <dbReference type="ARBA" id="ARBA00022475"/>
    </source>
</evidence>
<dbReference type="InterPro" id="IPR004358">
    <property type="entry name" value="Sig_transdc_His_kin-like_C"/>
</dbReference>
<dbReference type="SMART" id="SM00387">
    <property type="entry name" value="HATPase_c"/>
    <property type="match status" value="1"/>
</dbReference>
<evidence type="ECO:0000256" key="7">
    <source>
        <dbReference type="ARBA" id="ARBA00022692"/>
    </source>
</evidence>
<evidence type="ECO:0000256" key="10">
    <source>
        <dbReference type="ARBA" id="ARBA00022840"/>
    </source>
</evidence>
<dbReference type="GO" id="GO:0000155">
    <property type="term" value="F:phosphorelay sensor kinase activity"/>
    <property type="evidence" value="ECO:0007669"/>
    <property type="project" value="InterPro"/>
</dbReference>
<dbReference type="InterPro" id="IPR035965">
    <property type="entry name" value="PAS-like_dom_sf"/>
</dbReference>
<dbReference type="EC" id="2.7.13.3" evidence="3"/>
<dbReference type="Pfam" id="PF00512">
    <property type="entry name" value="HisKA"/>
    <property type="match status" value="1"/>
</dbReference>
<evidence type="ECO:0000256" key="14">
    <source>
        <dbReference type="SAM" id="Coils"/>
    </source>
</evidence>
<feature type="transmembrane region" description="Helical" evidence="15">
    <location>
        <begin position="269"/>
        <end position="291"/>
    </location>
</feature>
<dbReference type="Pfam" id="PF00072">
    <property type="entry name" value="Response_reg"/>
    <property type="match status" value="1"/>
</dbReference>
<reference evidence="18" key="1">
    <citation type="submission" date="2016-10" db="EMBL/GenBank/DDBJ databases">
        <title>Sequence of Gallionella enrichment culture.</title>
        <authorList>
            <person name="Poehlein A."/>
            <person name="Muehling M."/>
            <person name="Daniel R."/>
        </authorList>
    </citation>
    <scope>NUCLEOTIDE SEQUENCE</scope>
</reference>
<dbReference type="InterPro" id="IPR005467">
    <property type="entry name" value="His_kinase_dom"/>
</dbReference>
<dbReference type="Gene3D" id="1.10.287.130">
    <property type="match status" value="1"/>
</dbReference>
<dbReference type="SUPFAM" id="SSF52172">
    <property type="entry name" value="CheY-like"/>
    <property type="match status" value="2"/>
</dbReference>
<evidence type="ECO:0000256" key="15">
    <source>
        <dbReference type="SAM" id="Phobius"/>
    </source>
</evidence>
<comment type="caution">
    <text evidence="18">The sequence shown here is derived from an EMBL/GenBank/DDBJ whole genome shotgun (WGS) entry which is preliminary data.</text>
</comment>
<dbReference type="Gene3D" id="3.30.450.20">
    <property type="entry name" value="PAS domain"/>
    <property type="match status" value="1"/>
</dbReference>
<dbReference type="PANTHER" id="PTHR45339:SF1">
    <property type="entry name" value="HYBRID SIGNAL TRANSDUCTION HISTIDINE KINASE J"/>
    <property type="match status" value="1"/>
</dbReference>
<sequence>MPPGSTRWTWVPPLILVAGLVVTLIGTSLLDREVDRSQTTNLERVSDRVGLAVRNYFDGQAAVLRSARALFDASDDVSPQDWSTFAHSMLRNSQSGIDRVLYFSRESSGTAQLVYSADSKGRTADGSVSSRVLGDLSQGLGRQSTPFDTARLLRIGSSTIETFIAVYPHSAPDRPLSAATSKPMGWVVLVDTGSQLGATIERQLDPGTAYRLRLEGSTIDWLSQGFEPPQAPSPKSSLQRRVEVLGTPAELTIGFQPCAGVTQRSMLKVVLVASVGTLMTLLAAALTWSLASGRRRIERAADEMTRELQKAVSESMRLQEEIRRSEGVLKMTFENTPIGLMWVSRGPDGAAQHRANDAFRRLSGLSLEDDARFESILENVHPEDRPGLVESHASLESRATDGYTIELRFEHVADHTIWADYTVHRFRRDDGGYQEIHSLADITDLKAATRDLLGAKLAADELNEQLESAIARAQQSALEANLASQAKSAFLATMSHEIRTPMNGVIGMTSLLLETDLTPAQRDFVETIRTSGDSLLTIINDILDYSKIESGKLELENEPYSIREVVDSVLELLSARAAEKGLDLYTDVDTAVPLQVRGDCTRVRQILMNLVGNALKFTSQGEVEVSVRLGMPPPPVADDPFGAPFASTASEAPAQAIADGRMALHVAIRDTGIGIPEEGMGRLFQSFSQIDASTTRRFGGTGLGLAISKRLAELMGGSMWADSKVGAGSTFHFTLLLDPAPIDGARRDALFPGKRVLWIDDRPTSRRIASQWARAWDLVLDTAESADDAVGHLRASPGFDALVVNLRCSPEETSRLLKLIREDPKVVHTPVIQMLGYAQRNSDGRPHSDSNLPRPCKQSALNAAFARIFSPHSAEASAGATRIREDSSTDPLPSLSVLLAEDNVVNQKVALSMLKRLGYEADLASNGLEVLEAVERKSYDVILMDMQMPEMGGLEATAKLREDARFSRQRPWIIALTANALKEFRKDCVDAGMNDYLSKPVKIEDLRAALRQVPRA</sequence>
<evidence type="ECO:0000259" key="16">
    <source>
        <dbReference type="PROSITE" id="PS50109"/>
    </source>
</evidence>
<keyword evidence="13 15" id="KW-0472">Membrane</keyword>
<evidence type="ECO:0000256" key="8">
    <source>
        <dbReference type="ARBA" id="ARBA00022741"/>
    </source>
</evidence>
<dbReference type="InterPro" id="IPR013655">
    <property type="entry name" value="PAS_fold_3"/>
</dbReference>
<evidence type="ECO:0000256" key="6">
    <source>
        <dbReference type="ARBA" id="ARBA00022679"/>
    </source>
</evidence>
<comment type="subcellular location">
    <subcellularLocation>
        <location evidence="2">Cell membrane</location>
        <topology evidence="2">Multi-pass membrane protein</topology>
    </subcellularLocation>
</comment>
<dbReference type="Pfam" id="PF08447">
    <property type="entry name" value="PAS_3"/>
    <property type="match status" value="1"/>
</dbReference>
<dbReference type="SUPFAM" id="SSF47384">
    <property type="entry name" value="Homodimeric domain of signal transducing histidine kinase"/>
    <property type="match status" value="1"/>
</dbReference>
<protein>
    <recommendedName>
        <fullName evidence="3">histidine kinase</fullName>
        <ecNumber evidence="3">2.7.13.3</ecNumber>
    </recommendedName>
</protein>
<keyword evidence="12" id="KW-0902">Two-component regulatory system</keyword>
<dbReference type="GO" id="GO:0005524">
    <property type="term" value="F:ATP binding"/>
    <property type="evidence" value="ECO:0007669"/>
    <property type="project" value="UniProtKB-KW"/>
</dbReference>
<dbReference type="InterPro" id="IPR036890">
    <property type="entry name" value="HATPase_C_sf"/>
</dbReference>
<keyword evidence="7 15" id="KW-0812">Transmembrane</keyword>
<keyword evidence="8" id="KW-0547">Nucleotide-binding</keyword>
<comment type="catalytic activity">
    <reaction evidence="1">
        <text>ATP + protein L-histidine = ADP + protein N-phospho-L-histidine.</text>
        <dbReference type="EC" id="2.7.13.3"/>
    </reaction>
</comment>
<feature type="domain" description="Response regulatory" evidence="17">
    <location>
        <begin position="755"/>
        <end position="869"/>
    </location>
</feature>
<dbReference type="Pfam" id="PF02518">
    <property type="entry name" value="HATPase_c"/>
    <property type="match status" value="1"/>
</dbReference>
<dbReference type="SUPFAM" id="SSF55874">
    <property type="entry name" value="ATPase domain of HSP90 chaperone/DNA topoisomerase II/histidine kinase"/>
    <property type="match status" value="1"/>
</dbReference>
<feature type="domain" description="Histidine kinase" evidence="16">
    <location>
        <begin position="493"/>
        <end position="739"/>
    </location>
</feature>